<name>F9UJZ8_9BACT</name>
<reference evidence="1 2" key="1">
    <citation type="journal article" date="2013" name="Genome Announc.">
        <title>Genome Sequence of Mycoplasma columbinum Strain SF7.</title>
        <authorList>
            <person name="Guo Z."/>
            <person name="Xu X."/>
            <person name="Zheng Q."/>
            <person name="Li T."/>
            <person name="Kuang S."/>
            <person name="Zhang Z."/>
            <person name="Chen Y."/>
            <person name="Lu X."/>
            <person name="Zhou R."/>
            <person name="Bi D."/>
            <person name="Jin H."/>
        </authorList>
    </citation>
    <scope>NUCLEOTIDE SEQUENCE [LARGE SCALE GENOMIC DNA]</scope>
    <source>
        <strain evidence="1 2">SF7</strain>
    </source>
</reference>
<organism evidence="1 2">
    <name type="scientific">Mycoplasmopsis columbina SF7</name>
    <dbReference type="NCBI Taxonomy" id="1037410"/>
    <lineage>
        <taxon>Bacteria</taxon>
        <taxon>Bacillati</taxon>
        <taxon>Mycoplasmatota</taxon>
        <taxon>Mycoplasmoidales</taxon>
        <taxon>Metamycoplasmataceae</taxon>
        <taxon>Mycoplasmopsis</taxon>
    </lineage>
</organism>
<gene>
    <name evidence="1" type="ORF">MCSF7_01024</name>
</gene>
<dbReference type="NCBIfam" id="NF045968">
    <property type="entry name" value="mutase_MAG5620"/>
    <property type="match status" value="1"/>
</dbReference>
<dbReference type="Proteomes" id="UP000004978">
    <property type="component" value="Unassembled WGS sequence"/>
</dbReference>
<dbReference type="EMBL" id="AFXA01000009">
    <property type="protein sequence ID" value="EGV00344.1"/>
    <property type="molecule type" value="Genomic_DNA"/>
</dbReference>
<dbReference type="RefSeq" id="WP_006608615.1">
    <property type="nucleotide sequence ID" value="NZ_AFXA01000009.1"/>
</dbReference>
<dbReference type="eggNOG" id="ENOG5030MPT">
    <property type="taxonomic scope" value="Bacteria"/>
</dbReference>
<evidence type="ECO:0000313" key="1">
    <source>
        <dbReference type="EMBL" id="EGV00344.1"/>
    </source>
</evidence>
<keyword evidence="2" id="KW-1185">Reference proteome</keyword>
<protein>
    <submittedName>
        <fullName evidence="1">Uncharacterized protein</fullName>
    </submittedName>
</protein>
<comment type="caution">
    <text evidence="1">The sequence shown here is derived from an EMBL/GenBank/DDBJ whole genome shotgun (WGS) entry which is preliminary data.</text>
</comment>
<dbReference type="AlphaFoldDB" id="F9UJZ8"/>
<evidence type="ECO:0000313" key="2">
    <source>
        <dbReference type="Proteomes" id="UP000004978"/>
    </source>
</evidence>
<sequence>MTKIKLFQIDNFFVFKKIKSKKDLNFSLNIFAQALMKYFNFEKNQNLLISYQGNIIQQNLFNNFVEFFTNFSNVYIFNKNVSIPLNLDEYVLNNMNFDYLIKGSWHRNTQSLKIKIYSFKHQIDFSNLNKVLNYYNKASYILNKSNRENLKFLNLNNIIKDYAKNGSGSTSFENLKERYKAITFLSLENYVLKNIVKEIFKYYKNNYHFTLYTFKTFVYKKIFNFLSKKNQHRHHKISFKLDSNDHLNVWFEINKKFIKFSSTDLVLLYLNFFFEEVKRNGISFDSKFVLISHESDYKLVELLKMYKIKYFYYSTQNLDKLKDPNCWFAFVNNKFLANLSYAKTFDNFHFILCLMWMMNTYSNRNNLLNFKLKQLEELFGVSEHKITYQKINQNLLPFLIKSAKLMINKKSKLNIFDKINIFDAFEEDNLILFKFLSDSKNSLTLSYNYMTNKLKIDSQVCEQYDYESKNTFLNKIKIKIFTFMLIKKAKKLEKIAKKEIKK</sequence>
<proteinExistence type="predicted"/>
<dbReference type="STRING" id="1037410.MCSF7_01024"/>
<accession>F9UJZ8</accession>